<reference evidence="3" key="2">
    <citation type="submission" date="2017-09" db="EMBL/GenBank/DDBJ databases">
        <title>FDA dAtabase for Regulatory Grade micrObial Sequences (FDA-ARGOS): Supporting development and validation of Infectious Disease Dx tests.</title>
        <authorList>
            <person name="Minogue T."/>
            <person name="Wolcott M."/>
            <person name="Wasieloski L."/>
            <person name="Aguilar W."/>
            <person name="Moore D."/>
            <person name="Tallon L.J."/>
            <person name="Sadzewicz L."/>
            <person name="Ott S."/>
            <person name="Zhao X."/>
            <person name="Nagaraj S."/>
            <person name="Vavikolanu K."/>
            <person name="Aluvathingal J."/>
            <person name="Nadendla S."/>
            <person name="Sichtig H."/>
        </authorList>
    </citation>
    <scope>NUCLEOTIDE SEQUENCE [LARGE SCALE GENOMIC DNA]</scope>
    <source>
        <strain evidence="3">FDAARGOS_388</strain>
    </source>
</reference>
<protein>
    <submittedName>
        <fullName evidence="2">Uncharacterized protein</fullName>
    </submittedName>
</protein>
<evidence type="ECO:0000313" key="4">
    <source>
        <dbReference type="Proteomes" id="UP000248899"/>
    </source>
</evidence>
<dbReference type="AlphaFoldDB" id="A0AAQ0JG81"/>
<reference evidence="1" key="1">
    <citation type="submission" date="2017-09" db="EMBL/GenBank/DDBJ databases">
        <title>FDA dAtabase for Regulatory Grade micrObial Sequences (FDA-ARGOS): Supporting development and validation of Infectious Disease Dx tests.</title>
        <authorList>
            <person name="Minogue T."/>
            <person name="Wolcott M."/>
            <person name="Wasieloski L."/>
            <person name="Aguilar W."/>
            <person name="Moore D."/>
            <person name="Tallon L."/>
            <person name="Sadzewicz L."/>
            <person name="Ott S."/>
            <person name="Zhao X."/>
            <person name="Nagaraj S."/>
            <person name="Vavikolanu K."/>
            <person name="Aluvathingal J."/>
            <person name="Nadendla S."/>
            <person name="Sichtig H."/>
        </authorList>
    </citation>
    <scope>NUCLEOTIDE SEQUENCE</scope>
    <source>
        <strain evidence="1">FDAARGOS_388</strain>
    </source>
</reference>
<organism evidence="2 4">
    <name type="scientific">Burkholderia cepacia</name>
    <name type="common">Pseudomonas cepacia</name>
    <dbReference type="NCBI Taxonomy" id="292"/>
    <lineage>
        <taxon>Bacteria</taxon>
        <taxon>Pseudomonadati</taxon>
        <taxon>Pseudomonadota</taxon>
        <taxon>Betaproteobacteria</taxon>
        <taxon>Burkholderiales</taxon>
        <taxon>Burkholderiaceae</taxon>
        <taxon>Burkholderia</taxon>
        <taxon>Burkholderia cepacia complex</taxon>
    </lineage>
</organism>
<sequence length="67" mass="7550">MPEIARMAASLVACLARPNGAPHFLPCERFRAFACAFHTRTDPNQLNRPSTVWNSVDAVWITFAFAW</sequence>
<dbReference type="EMBL" id="CP023518">
    <property type="protein sequence ID" value="ATF77300.1"/>
    <property type="molecule type" value="Genomic_DNA"/>
</dbReference>
<dbReference type="Proteomes" id="UP000248899">
    <property type="component" value="Unassembled WGS sequence"/>
</dbReference>
<proteinExistence type="predicted"/>
<gene>
    <name evidence="1" type="ORF">CO711_07470</name>
    <name evidence="2" type="ORF">DPR02_35620</name>
</gene>
<dbReference type="Proteomes" id="UP000218103">
    <property type="component" value="Chromosome 1"/>
</dbReference>
<name>A0AAQ0JG81_BURCE</name>
<evidence type="ECO:0000313" key="2">
    <source>
        <dbReference type="EMBL" id="RAP99362.1"/>
    </source>
</evidence>
<evidence type="ECO:0000313" key="1">
    <source>
        <dbReference type="EMBL" id="ATF77300.1"/>
    </source>
</evidence>
<keyword evidence="3" id="KW-1185">Reference proteome</keyword>
<reference evidence="2 4" key="3">
    <citation type="submission" date="2018-06" db="EMBL/GenBank/DDBJ databases">
        <title>Towards the identification of Burkholderia cepacia strain which caused fatal septicemia.</title>
        <authorList>
            <person name="Bui L.A.T."/>
            <person name="Zakharova I.B."/>
            <person name="Shpak I.M."/>
            <person name="Teteryatnikova N."/>
            <person name="Ustinov D.V."/>
            <person name="Kuzyutina Y.A."/>
            <person name="Nguyen H.N."/>
            <person name="Antonov A.S."/>
            <person name="Avdyusheva E.F."/>
            <person name="Victorov D.V."/>
        </authorList>
    </citation>
    <scope>NUCLEOTIDE SEQUENCE [LARGE SCALE GENOMIC DNA]</scope>
    <source>
        <strain evidence="2 4">PT02</strain>
    </source>
</reference>
<accession>A0AAQ0JG81</accession>
<dbReference type="EMBL" id="QLUZ01000035">
    <property type="protein sequence ID" value="RAP99362.1"/>
    <property type="molecule type" value="Genomic_DNA"/>
</dbReference>
<evidence type="ECO:0000313" key="3">
    <source>
        <dbReference type="Proteomes" id="UP000218103"/>
    </source>
</evidence>